<organism evidence="1 2">
    <name type="scientific">Gossypium stocksii</name>
    <dbReference type="NCBI Taxonomy" id="47602"/>
    <lineage>
        <taxon>Eukaryota</taxon>
        <taxon>Viridiplantae</taxon>
        <taxon>Streptophyta</taxon>
        <taxon>Embryophyta</taxon>
        <taxon>Tracheophyta</taxon>
        <taxon>Spermatophyta</taxon>
        <taxon>Magnoliopsida</taxon>
        <taxon>eudicotyledons</taxon>
        <taxon>Gunneridae</taxon>
        <taxon>Pentapetalae</taxon>
        <taxon>rosids</taxon>
        <taxon>malvids</taxon>
        <taxon>Malvales</taxon>
        <taxon>Malvaceae</taxon>
        <taxon>Malvoideae</taxon>
        <taxon>Gossypium</taxon>
    </lineage>
</organism>
<keyword evidence="2" id="KW-1185">Reference proteome</keyword>
<comment type="caution">
    <text evidence="1">The sequence shown here is derived from an EMBL/GenBank/DDBJ whole genome shotgun (WGS) entry which is preliminary data.</text>
</comment>
<evidence type="ECO:0000313" key="2">
    <source>
        <dbReference type="Proteomes" id="UP000828251"/>
    </source>
</evidence>
<accession>A0A9D3VSK0</accession>
<dbReference type="Proteomes" id="UP000828251">
    <property type="component" value="Unassembled WGS sequence"/>
</dbReference>
<sequence length="116" mass="13701">MALSPHWMLYDMSKFALKEDYLNSKLVKKVLRSFSKRFAINVTFIQKEEDINSMRIDELIGSLQTFEMALNKVNEAKPMENGNNDLFSGRDFQLLIQHFPNWNLADWFLLVERVLL</sequence>
<dbReference type="EMBL" id="JAIQCV010000006">
    <property type="protein sequence ID" value="KAH1092203.1"/>
    <property type="molecule type" value="Genomic_DNA"/>
</dbReference>
<reference evidence="1 2" key="1">
    <citation type="journal article" date="2021" name="Plant Biotechnol. J.">
        <title>Multi-omics assisted identification of the key and species-specific regulatory components of drought-tolerant mechanisms in Gossypium stocksii.</title>
        <authorList>
            <person name="Yu D."/>
            <person name="Ke L."/>
            <person name="Zhang D."/>
            <person name="Wu Y."/>
            <person name="Sun Y."/>
            <person name="Mei J."/>
            <person name="Sun J."/>
            <person name="Sun Y."/>
        </authorList>
    </citation>
    <scope>NUCLEOTIDE SEQUENCE [LARGE SCALE GENOMIC DNA]</scope>
    <source>
        <strain evidence="2">cv. E1</strain>
        <tissue evidence="1">Leaf</tissue>
    </source>
</reference>
<evidence type="ECO:0000313" key="1">
    <source>
        <dbReference type="EMBL" id="KAH1092203.1"/>
    </source>
</evidence>
<protein>
    <recommendedName>
        <fullName evidence="3">Gag-pol polyprotein</fullName>
    </recommendedName>
</protein>
<proteinExistence type="predicted"/>
<gene>
    <name evidence="1" type="ORF">J1N35_019460</name>
</gene>
<name>A0A9D3VSK0_9ROSI</name>
<dbReference type="OrthoDB" id="1728030at2759"/>
<evidence type="ECO:0008006" key="3">
    <source>
        <dbReference type="Google" id="ProtNLM"/>
    </source>
</evidence>
<dbReference type="AlphaFoldDB" id="A0A9D3VSK0"/>